<keyword evidence="1" id="KW-1133">Transmembrane helix</keyword>
<feature type="domain" description="DUF218" evidence="2">
    <location>
        <begin position="77"/>
        <end position="241"/>
    </location>
</feature>
<dbReference type="EMBL" id="JACHFH010000024">
    <property type="protein sequence ID" value="MBB5336786.1"/>
    <property type="molecule type" value="Genomic_DNA"/>
</dbReference>
<dbReference type="CDD" id="cd06259">
    <property type="entry name" value="YdcF-like"/>
    <property type="match status" value="1"/>
</dbReference>
<name>A0A840UI42_9FIRM</name>
<feature type="transmembrane region" description="Helical" evidence="1">
    <location>
        <begin position="12"/>
        <end position="30"/>
    </location>
</feature>
<dbReference type="Gene3D" id="3.40.50.620">
    <property type="entry name" value="HUPs"/>
    <property type="match status" value="1"/>
</dbReference>
<dbReference type="GO" id="GO:0005886">
    <property type="term" value="C:plasma membrane"/>
    <property type="evidence" value="ECO:0007669"/>
    <property type="project" value="TreeGrafter"/>
</dbReference>
<comment type="caution">
    <text evidence="3">The sequence shown here is derived from an EMBL/GenBank/DDBJ whole genome shotgun (WGS) entry which is preliminary data.</text>
</comment>
<evidence type="ECO:0000313" key="3">
    <source>
        <dbReference type="EMBL" id="MBB5336786.1"/>
    </source>
</evidence>
<dbReference type="Proteomes" id="UP000559117">
    <property type="component" value="Unassembled WGS sequence"/>
</dbReference>
<dbReference type="InterPro" id="IPR003848">
    <property type="entry name" value="DUF218"/>
</dbReference>
<dbReference type="PANTHER" id="PTHR30336:SF4">
    <property type="entry name" value="ENVELOPE BIOGENESIS FACTOR ELYC"/>
    <property type="match status" value="1"/>
</dbReference>
<evidence type="ECO:0000256" key="1">
    <source>
        <dbReference type="SAM" id="Phobius"/>
    </source>
</evidence>
<keyword evidence="1" id="KW-0472">Membrane</keyword>
<evidence type="ECO:0000313" key="4">
    <source>
        <dbReference type="Proteomes" id="UP000559117"/>
    </source>
</evidence>
<feature type="transmembrane region" description="Helical" evidence="1">
    <location>
        <begin position="37"/>
        <end position="57"/>
    </location>
</feature>
<accession>A0A840UI42</accession>
<dbReference type="RefSeq" id="WP_183862039.1">
    <property type="nucleotide sequence ID" value="NZ_JACHFH010000024.1"/>
</dbReference>
<proteinExistence type="predicted"/>
<gene>
    <name evidence="3" type="ORF">HNR32_001941</name>
</gene>
<dbReference type="Pfam" id="PF02698">
    <property type="entry name" value="DUF218"/>
    <property type="match status" value="1"/>
</dbReference>
<organism evidence="3 4">
    <name type="scientific">Pectinatus brassicae</name>
    <dbReference type="NCBI Taxonomy" id="862415"/>
    <lineage>
        <taxon>Bacteria</taxon>
        <taxon>Bacillati</taxon>
        <taxon>Bacillota</taxon>
        <taxon>Negativicutes</taxon>
        <taxon>Selenomonadales</taxon>
        <taxon>Selenomonadaceae</taxon>
        <taxon>Pectinatus</taxon>
    </lineage>
</organism>
<dbReference type="AlphaFoldDB" id="A0A840UI42"/>
<dbReference type="GO" id="GO:0043164">
    <property type="term" value="P:Gram-negative-bacterium-type cell wall biogenesis"/>
    <property type="evidence" value="ECO:0007669"/>
    <property type="project" value="TreeGrafter"/>
</dbReference>
<reference evidence="3 4" key="1">
    <citation type="submission" date="2020-08" db="EMBL/GenBank/DDBJ databases">
        <title>Genomic Encyclopedia of Type Strains, Phase IV (KMG-IV): sequencing the most valuable type-strain genomes for metagenomic binning, comparative biology and taxonomic classification.</title>
        <authorList>
            <person name="Goeker M."/>
        </authorList>
    </citation>
    <scope>NUCLEOTIDE SEQUENCE [LARGE SCALE GENOMIC DNA]</scope>
    <source>
        <strain evidence="3 4">DSM 24661</strain>
    </source>
</reference>
<dbReference type="PANTHER" id="PTHR30336">
    <property type="entry name" value="INNER MEMBRANE PROTEIN, PROBABLE PERMEASE"/>
    <property type="match status" value="1"/>
</dbReference>
<keyword evidence="4" id="KW-1185">Reference proteome</keyword>
<evidence type="ECO:0000259" key="2">
    <source>
        <dbReference type="Pfam" id="PF02698"/>
    </source>
</evidence>
<keyword evidence="1" id="KW-0812">Transmembrane</keyword>
<dbReference type="GO" id="GO:0000270">
    <property type="term" value="P:peptidoglycan metabolic process"/>
    <property type="evidence" value="ECO:0007669"/>
    <property type="project" value="TreeGrafter"/>
</dbReference>
<protein>
    <submittedName>
        <fullName evidence="3">Uncharacterized SAM-binding protein YcdF (DUF218 family)</fullName>
    </submittedName>
</protein>
<dbReference type="InterPro" id="IPR014729">
    <property type="entry name" value="Rossmann-like_a/b/a_fold"/>
</dbReference>
<sequence>MIYLLKFGASFILPPGIFIVMFMLLARCCYKKGKSRIAGTIFIITFLLYVLSTGWVAENLVGNLENIYNPPAYPTGDAIIMLGGGATLDRPDVTGVGELRSVPANRLLTAVRLQKILHVPIIVSGGQVYEDSGKEAVIAKRVLMDLGVPENKILVEDKSLNTKQNAVYSAKILQEHCLEEPLLVTSAFHMRRAVLNFKQAGVAVTPYPADYFSNKEHVFHYNKLAPSAAALADTEMALQENLRYIVAKYLKF</sequence>
<dbReference type="InterPro" id="IPR051599">
    <property type="entry name" value="Cell_Envelope_Assoc"/>
</dbReference>